<name>A0A5B8LEF0_9SPHN</name>
<evidence type="ECO:0000313" key="2">
    <source>
        <dbReference type="EMBL" id="QDZ06507.1"/>
    </source>
</evidence>
<sequence>MLFTNVTQYAVLGLVLIVGLVLGLLMAPKGTKWRRLYEQERDSHATYRTETDTKWREREALTTNRDAYVRDLENENARLKAERPN</sequence>
<dbReference type="Proteomes" id="UP000315673">
    <property type="component" value="Chromosome"/>
</dbReference>
<keyword evidence="1" id="KW-0812">Transmembrane</keyword>
<keyword evidence="1" id="KW-0472">Membrane</keyword>
<protein>
    <submittedName>
        <fullName evidence="2">Uncharacterized protein</fullName>
    </submittedName>
</protein>
<dbReference type="AlphaFoldDB" id="A0A5B8LEF0"/>
<reference evidence="2 3" key="1">
    <citation type="submission" date="2019-07" db="EMBL/GenBank/DDBJ databases">
        <title>Full genome sequence of Sphingomonas sp. 4R-6-7(HKS19).</title>
        <authorList>
            <person name="Im W.-T."/>
        </authorList>
    </citation>
    <scope>NUCLEOTIDE SEQUENCE [LARGE SCALE GENOMIC DNA]</scope>
    <source>
        <strain evidence="2 3">HKS19</strain>
    </source>
</reference>
<dbReference type="OrthoDB" id="7471037at2"/>
<dbReference type="KEGG" id="spai:FPZ24_02650"/>
<keyword evidence="1" id="KW-1133">Transmembrane helix</keyword>
<accession>A0A5B8LEF0</accession>
<evidence type="ECO:0000256" key="1">
    <source>
        <dbReference type="SAM" id="Phobius"/>
    </source>
</evidence>
<feature type="transmembrane region" description="Helical" evidence="1">
    <location>
        <begin position="6"/>
        <end position="27"/>
    </location>
</feature>
<gene>
    <name evidence="2" type="ORF">FPZ24_02650</name>
</gene>
<proteinExistence type="predicted"/>
<dbReference type="EMBL" id="CP042306">
    <property type="protein sequence ID" value="QDZ06507.1"/>
    <property type="molecule type" value="Genomic_DNA"/>
</dbReference>
<dbReference type="RefSeq" id="WP_146569591.1">
    <property type="nucleotide sequence ID" value="NZ_CP042306.1"/>
</dbReference>
<evidence type="ECO:0000313" key="3">
    <source>
        <dbReference type="Proteomes" id="UP000315673"/>
    </source>
</evidence>
<organism evidence="2 3">
    <name type="scientific">Sphingomonas panacisoli</name>
    <dbReference type="NCBI Taxonomy" id="1813879"/>
    <lineage>
        <taxon>Bacteria</taxon>
        <taxon>Pseudomonadati</taxon>
        <taxon>Pseudomonadota</taxon>
        <taxon>Alphaproteobacteria</taxon>
        <taxon>Sphingomonadales</taxon>
        <taxon>Sphingomonadaceae</taxon>
        <taxon>Sphingomonas</taxon>
    </lineage>
</organism>
<keyword evidence="3" id="KW-1185">Reference proteome</keyword>